<protein>
    <submittedName>
        <fullName evidence="2">Helix-hairpin-helix domain-containing protein</fullName>
    </submittedName>
</protein>
<feature type="domain" description="Helix-hairpin-helix DNA-binding motif class 1" evidence="1">
    <location>
        <begin position="17"/>
        <end position="36"/>
    </location>
</feature>
<organism evidence="2 3">
    <name type="scientific">Pseudokineococcus basanitobsidens</name>
    <dbReference type="NCBI Taxonomy" id="1926649"/>
    <lineage>
        <taxon>Bacteria</taxon>
        <taxon>Bacillati</taxon>
        <taxon>Actinomycetota</taxon>
        <taxon>Actinomycetes</taxon>
        <taxon>Kineosporiales</taxon>
        <taxon>Kineosporiaceae</taxon>
        <taxon>Pseudokineococcus</taxon>
    </lineage>
</organism>
<accession>A0ABU8RKZ6</accession>
<dbReference type="InterPro" id="IPR051675">
    <property type="entry name" value="Endo/Exo/Phosphatase_dom_1"/>
</dbReference>
<dbReference type="SUPFAM" id="SSF47781">
    <property type="entry name" value="RuvA domain 2-like"/>
    <property type="match status" value="1"/>
</dbReference>
<dbReference type="EMBL" id="JBBIAA010000010">
    <property type="protein sequence ID" value="MEJ5945735.1"/>
    <property type="molecule type" value="Genomic_DNA"/>
</dbReference>
<dbReference type="InterPro" id="IPR010994">
    <property type="entry name" value="RuvA_2-like"/>
</dbReference>
<dbReference type="SMART" id="SM00278">
    <property type="entry name" value="HhH1"/>
    <property type="match status" value="2"/>
</dbReference>
<gene>
    <name evidence="2" type="ORF">WDZ17_10580</name>
</gene>
<feature type="non-terminal residue" evidence="2">
    <location>
        <position position="1"/>
    </location>
</feature>
<evidence type="ECO:0000259" key="1">
    <source>
        <dbReference type="SMART" id="SM00278"/>
    </source>
</evidence>
<dbReference type="Pfam" id="PF12836">
    <property type="entry name" value="HHH_3"/>
    <property type="match status" value="1"/>
</dbReference>
<dbReference type="RefSeq" id="WP_339575118.1">
    <property type="nucleotide sequence ID" value="NZ_JBBIAA010000010.1"/>
</dbReference>
<dbReference type="InterPro" id="IPR003583">
    <property type="entry name" value="Hlx-hairpin-Hlx_DNA-bd_motif"/>
</dbReference>
<comment type="caution">
    <text evidence="2">The sequence shown here is derived from an EMBL/GenBank/DDBJ whole genome shotgun (WGS) entry which is preliminary data.</text>
</comment>
<feature type="domain" description="Helix-hairpin-helix DNA-binding motif class 1" evidence="1">
    <location>
        <begin position="47"/>
        <end position="66"/>
    </location>
</feature>
<evidence type="ECO:0000313" key="3">
    <source>
        <dbReference type="Proteomes" id="UP001387100"/>
    </source>
</evidence>
<evidence type="ECO:0000313" key="2">
    <source>
        <dbReference type="EMBL" id="MEJ5945735.1"/>
    </source>
</evidence>
<dbReference type="PANTHER" id="PTHR21180">
    <property type="entry name" value="ENDONUCLEASE/EXONUCLEASE/PHOSPHATASE FAMILY DOMAIN-CONTAINING PROTEIN 1"/>
    <property type="match status" value="1"/>
</dbReference>
<proteinExistence type="predicted"/>
<sequence>VVAVPPGPVDLNTATEADLDALPGIGPVLARRILDVRAQLGAFSSVEELGEVSGIGESRLSELRELVVVT</sequence>
<keyword evidence="3" id="KW-1185">Reference proteome</keyword>
<dbReference type="PANTHER" id="PTHR21180:SF32">
    <property type="entry name" value="ENDONUCLEASE_EXONUCLEASE_PHOSPHATASE FAMILY DOMAIN-CONTAINING PROTEIN 1"/>
    <property type="match status" value="1"/>
</dbReference>
<reference evidence="2 3" key="1">
    <citation type="journal article" date="2017" name="Int. J. Syst. Evol. Microbiol.">
        <title>Pseudokineococcus basanitobsidens sp. nov., isolated from volcanic rock.</title>
        <authorList>
            <person name="Lee D.W."/>
            <person name="Park M.Y."/>
            <person name="Kim J.J."/>
            <person name="Kim B.S."/>
        </authorList>
    </citation>
    <scope>NUCLEOTIDE SEQUENCE [LARGE SCALE GENOMIC DNA]</scope>
    <source>
        <strain evidence="2 3">DSM 103726</strain>
    </source>
</reference>
<dbReference type="Proteomes" id="UP001387100">
    <property type="component" value="Unassembled WGS sequence"/>
</dbReference>
<dbReference type="Gene3D" id="1.10.150.320">
    <property type="entry name" value="Photosystem II 12 kDa extrinsic protein"/>
    <property type="match status" value="1"/>
</dbReference>
<name>A0ABU8RKZ6_9ACTN</name>